<sequence>MKLTKIALPVIASLTLLPALAQADTLDSVKKKGALNCGVSTGIPGFSATDSKGVWKGLDVDFCHAVATAVFGDPSKVKFVPLTAKERFTALQSGEIDLLARTSTWTATRDNSLGLNFTGVNYYDGQGFLVNKSLGIKSAKELDGATFCIQAGTTTELNLTDYFKSQKMEYKAVTYDTSGQTIDGFKKGRCDAVTSDASQLYGLRLKMEDPSAVVVLPEIISKEPLGPVVRQGDDKWFNIVRWSLFALLEAEELGVTQANVDKQLKSENPNIKRLLGTSGKAGEQLGLDGKWAYNMVKNLGNYGEMFDRNVGTGSPLKIDRGLNELWLKGGLMYSMPIR</sequence>
<dbReference type="InterPro" id="IPR001638">
    <property type="entry name" value="Solute-binding_3/MltF_N"/>
</dbReference>
<gene>
    <name evidence="6" type="ORF">D1Z90_12900</name>
</gene>
<dbReference type="AlphaFoldDB" id="A0A418YDD5"/>
<name>A0A418YDD5_9GAMM</name>
<dbReference type="GO" id="GO:0006865">
    <property type="term" value="P:amino acid transport"/>
    <property type="evidence" value="ECO:0007669"/>
    <property type="project" value="TreeGrafter"/>
</dbReference>
<evidence type="ECO:0000256" key="3">
    <source>
        <dbReference type="ARBA" id="ARBA00022729"/>
    </source>
</evidence>
<accession>A0A418YDD5</accession>
<keyword evidence="3 4" id="KW-0732">Signal</keyword>
<keyword evidence="7" id="KW-1185">Reference proteome</keyword>
<comment type="caution">
    <text evidence="6">The sequence shown here is derived from an EMBL/GenBank/DDBJ whole genome shotgun (WGS) entry which is preliminary data.</text>
</comment>
<evidence type="ECO:0000313" key="6">
    <source>
        <dbReference type="EMBL" id="RJG42556.1"/>
    </source>
</evidence>
<dbReference type="Gene3D" id="3.40.190.10">
    <property type="entry name" value="Periplasmic binding protein-like II"/>
    <property type="match status" value="2"/>
</dbReference>
<dbReference type="InterPro" id="IPR051455">
    <property type="entry name" value="Bact_solute-bind_prot3"/>
</dbReference>
<feature type="domain" description="Solute-binding protein family 3/N-terminal" evidence="5">
    <location>
        <begin position="34"/>
        <end position="263"/>
    </location>
</feature>
<keyword evidence="2" id="KW-0813">Transport</keyword>
<dbReference type="SMART" id="SM00062">
    <property type="entry name" value="PBPb"/>
    <property type="match status" value="1"/>
</dbReference>
<evidence type="ECO:0000259" key="5">
    <source>
        <dbReference type="SMART" id="SM00062"/>
    </source>
</evidence>
<dbReference type="SUPFAM" id="SSF53850">
    <property type="entry name" value="Periplasmic binding protein-like II"/>
    <property type="match status" value="1"/>
</dbReference>
<dbReference type="PANTHER" id="PTHR30085:SF7">
    <property type="entry name" value="AMINO-ACID ABC TRANSPORTER-BINDING PROTEIN YHDW-RELATED"/>
    <property type="match status" value="1"/>
</dbReference>
<comment type="similarity">
    <text evidence="1">Belongs to the bacterial solute-binding protein 3 family.</text>
</comment>
<reference evidence="6 7" key="2">
    <citation type="submission" date="2019-01" db="EMBL/GenBank/DDBJ databases">
        <title>Motilimonas pumilus sp. nov., isolated from the gut of sea cucumber (Apostichopus japonicus).</title>
        <authorList>
            <person name="Wang F.-Q."/>
            <person name="Ren L.-H."/>
            <person name="Lin Y.-W."/>
            <person name="Sun G.-H."/>
            <person name="Du Z.-J."/>
            <person name="Zhao J.-X."/>
            <person name="Liu X.-J."/>
            <person name="Liu L.-J."/>
        </authorList>
    </citation>
    <scope>NUCLEOTIDE SEQUENCE [LARGE SCALE GENOMIC DNA]</scope>
    <source>
        <strain evidence="6 7">PLHSC7-2</strain>
    </source>
</reference>
<feature type="chain" id="PRO_5019257346" evidence="4">
    <location>
        <begin position="24"/>
        <end position="338"/>
    </location>
</feature>
<evidence type="ECO:0000256" key="2">
    <source>
        <dbReference type="ARBA" id="ARBA00022448"/>
    </source>
</evidence>
<dbReference type="CDD" id="cd13692">
    <property type="entry name" value="PBP2_BztA"/>
    <property type="match status" value="1"/>
</dbReference>
<protein>
    <submittedName>
        <fullName evidence="6">Amino acid ABC transporter substrate-binding protein</fullName>
    </submittedName>
</protein>
<proteinExistence type="inferred from homology"/>
<organism evidence="6 7">
    <name type="scientific">Motilimonas pumila</name>
    <dbReference type="NCBI Taxonomy" id="2303987"/>
    <lineage>
        <taxon>Bacteria</taxon>
        <taxon>Pseudomonadati</taxon>
        <taxon>Pseudomonadota</taxon>
        <taxon>Gammaproteobacteria</taxon>
        <taxon>Alteromonadales</taxon>
        <taxon>Alteromonadales genera incertae sedis</taxon>
        <taxon>Motilimonas</taxon>
    </lineage>
</organism>
<dbReference type="PANTHER" id="PTHR30085">
    <property type="entry name" value="AMINO ACID ABC TRANSPORTER PERMEASE"/>
    <property type="match status" value="1"/>
</dbReference>
<reference evidence="6 7" key="1">
    <citation type="submission" date="2018-09" db="EMBL/GenBank/DDBJ databases">
        <authorList>
            <person name="Wang F."/>
        </authorList>
    </citation>
    <scope>NUCLEOTIDE SEQUENCE [LARGE SCALE GENOMIC DNA]</scope>
    <source>
        <strain evidence="6 7">PLHSC7-2</strain>
    </source>
</reference>
<evidence type="ECO:0000256" key="1">
    <source>
        <dbReference type="ARBA" id="ARBA00010333"/>
    </source>
</evidence>
<dbReference type="Proteomes" id="UP000283255">
    <property type="component" value="Unassembled WGS sequence"/>
</dbReference>
<dbReference type="EMBL" id="QZCH01000016">
    <property type="protein sequence ID" value="RJG42556.1"/>
    <property type="molecule type" value="Genomic_DNA"/>
</dbReference>
<dbReference type="OrthoDB" id="9777941at2"/>
<dbReference type="Pfam" id="PF00497">
    <property type="entry name" value="SBP_bac_3"/>
    <property type="match status" value="1"/>
</dbReference>
<evidence type="ECO:0000256" key="4">
    <source>
        <dbReference type="SAM" id="SignalP"/>
    </source>
</evidence>
<dbReference type="RefSeq" id="WP_119911182.1">
    <property type="nucleotide sequence ID" value="NZ_QZCH01000016.1"/>
</dbReference>
<evidence type="ECO:0000313" key="7">
    <source>
        <dbReference type="Proteomes" id="UP000283255"/>
    </source>
</evidence>
<feature type="signal peptide" evidence="4">
    <location>
        <begin position="1"/>
        <end position="23"/>
    </location>
</feature>